<dbReference type="EMBL" id="WSEK01000004">
    <property type="protein sequence ID" value="MVQ48224.1"/>
    <property type="molecule type" value="Genomic_DNA"/>
</dbReference>
<dbReference type="SUPFAM" id="SSF88659">
    <property type="entry name" value="Sigma3 and sigma4 domains of RNA polymerase sigma factors"/>
    <property type="match status" value="1"/>
</dbReference>
<dbReference type="InterPro" id="IPR013249">
    <property type="entry name" value="RNA_pol_sigma70_r4_t2"/>
</dbReference>
<name>A0A6L6XM01_9ACTN</name>
<dbReference type="SUPFAM" id="SSF88946">
    <property type="entry name" value="Sigma2 domain of RNA polymerase sigma factors"/>
    <property type="match status" value="1"/>
</dbReference>
<evidence type="ECO:0000313" key="10">
    <source>
        <dbReference type="Proteomes" id="UP000473525"/>
    </source>
</evidence>
<dbReference type="InterPro" id="IPR007627">
    <property type="entry name" value="RNA_pol_sigma70_r2"/>
</dbReference>
<dbReference type="GO" id="GO:0016987">
    <property type="term" value="F:sigma factor activity"/>
    <property type="evidence" value="ECO:0007669"/>
    <property type="project" value="UniProtKB-KW"/>
</dbReference>
<evidence type="ECO:0000256" key="4">
    <source>
        <dbReference type="ARBA" id="ARBA00023125"/>
    </source>
</evidence>
<keyword evidence="3" id="KW-0731">Sigma factor</keyword>
<dbReference type="GO" id="GO:0003677">
    <property type="term" value="F:DNA binding"/>
    <property type="evidence" value="ECO:0007669"/>
    <property type="project" value="UniProtKB-KW"/>
</dbReference>
<accession>A0A6L6XM01</accession>
<dbReference type="GO" id="GO:0006352">
    <property type="term" value="P:DNA-templated transcription initiation"/>
    <property type="evidence" value="ECO:0007669"/>
    <property type="project" value="InterPro"/>
</dbReference>
<feature type="domain" description="RNA polymerase sigma factor 70 region 4 type 2" evidence="8">
    <location>
        <begin position="145"/>
        <end position="195"/>
    </location>
</feature>
<evidence type="ECO:0000313" key="9">
    <source>
        <dbReference type="EMBL" id="MVQ48224.1"/>
    </source>
</evidence>
<dbReference type="PANTHER" id="PTHR43133:SF8">
    <property type="entry name" value="RNA POLYMERASE SIGMA FACTOR HI_1459-RELATED"/>
    <property type="match status" value="1"/>
</dbReference>
<dbReference type="InterPro" id="IPR013325">
    <property type="entry name" value="RNA_pol_sigma_r2"/>
</dbReference>
<evidence type="ECO:0000256" key="6">
    <source>
        <dbReference type="SAM" id="MobiDB-lite"/>
    </source>
</evidence>
<keyword evidence="2" id="KW-0805">Transcription regulation</keyword>
<dbReference type="PANTHER" id="PTHR43133">
    <property type="entry name" value="RNA POLYMERASE ECF-TYPE SIGMA FACTO"/>
    <property type="match status" value="1"/>
</dbReference>
<protein>
    <submittedName>
        <fullName evidence="9">Sigma-70 family RNA polymerase sigma factor</fullName>
    </submittedName>
</protein>
<dbReference type="InterPro" id="IPR039425">
    <property type="entry name" value="RNA_pol_sigma-70-like"/>
</dbReference>
<keyword evidence="4" id="KW-0238">DNA-binding</keyword>
<comment type="similarity">
    <text evidence="1">Belongs to the sigma-70 factor family. ECF subfamily.</text>
</comment>
<evidence type="ECO:0000256" key="1">
    <source>
        <dbReference type="ARBA" id="ARBA00010641"/>
    </source>
</evidence>
<comment type="caution">
    <text evidence="9">The sequence shown here is derived from an EMBL/GenBank/DDBJ whole genome shotgun (WGS) entry which is preliminary data.</text>
</comment>
<dbReference type="Gene3D" id="1.10.1740.10">
    <property type="match status" value="1"/>
</dbReference>
<dbReference type="Pfam" id="PF04542">
    <property type="entry name" value="Sigma70_r2"/>
    <property type="match status" value="1"/>
</dbReference>
<dbReference type="Proteomes" id="UP000473525">
    <property type="component" value="Unassembled WGS sequence"/>
</dbReference>
<dbReference type="Gene3D" id="1.10.10.10">
    <property type="entry name" value="Winged helix-like DNA-binding domain superfamily/Winged helix DNA-binding domain"/>
    <property type="match status" value="1"/>
</dbReference>
<evidence type="ECO:0000259" key="8">
    <source>
        <dbReference type="Pfam" id="PF08281"/>
    </source>
</evidence>
<evidence type="ECO:0000256" key="2">
    <source>
        <dbReference type="ARBA" id="ARBA00023015"/>
    </source>
</evidence>
<sequence>MCYIGFHVRRSRHPGGGCAMPRGDQDGPLVAAARAGDEDAWGELYARHARRLQVWLASLPSGDPSASPEDVASEAWLTAAQKIGEFSGSDDDFAGWLFTIARFTLNNRRRTAQRRRTDAREPDPADPSWGVVGSPEGDVVGQAETRRLLSRLSPREAEVIACLEVVGLDVAATARVLDMSPTAVRVARHRALNRLRAELGDTRLGS</sequence>
<gene>
    <name evidence="9" type="ORF">GON03_03455</name>
</gene>
<reference evidence="9 10" key="1">
    <citation type="submission" date="2019-12" db="EMBL/GenBank/DDBJ databases">
        <authorList>
            <person name="Huq M.A."/>
        </authorList>
    </citation>
    <scope>NUCLEOTIDE SEQUENCE [LARGE SCALE GENOMIC DNA]</scope>
    <source>
        <strain evidence="9 10">MAH-18</strain>
    </source>
</reference>
<proteinExistence type="inferred from homology"/>
<dbReference type="InterPro" id="IPR013324">
    <property type="entry name" value="RNA_pol_sigma_r3/r4-like"/>
</dbReference>
<evidence type="ECO:0000256" key="5">
    <source>
        <dbReference type="ARBA" id="ARBA00023163"/>
    </source>
</evidence>
<keyword evidence="5" id="KW-0804">Transcription</keyword>
<dbReference type="NCBIfam" id="TIGR02937">
    <property type="entry name" value="sigma70-ECF"/>
    <property type="match status" value="1"/>
</dbReference>
<evidence type="ECO:0000256" key="3">
    <source>
        <dbReference type="ARBA" id="ARBA00023082"/>
    </source>
</evidence>
<organism evidence="9 10">
    <name type="scientific">Nocardioides agri</name>
    <dbReference type="NCBI Taxonomy" id="2682843"/>
    <lineage>
        <taxon>Bacteria</taxon>
        <taxon>Bacillati</taxon>
        <taxon>Actinomycetota</taxon>
        <taxon>Actinomycetes</taxon>
        <taxon>Propionibacteriales</taxon>
        <taxon>Nocardioidaceae</taxon>
        <taxon>Nocardioides</taxon>
    </lineage>
</organism>
<dbReference type="Pfam" id="PF08281">
    <property type="entry name" value="Sigma70_r4_2"/>
    <property type="match status" value="1"/>
</dbReference>
<dbReference type="AlphaFoldDB" id="A0A6L6XM01"/>
<keyword evidence="10" id="KW-1185">Reference proteome</keyword>
<dbReference type="InterPro" id="IPR036388">
    <property type="entry name" value="WH-like_DNA-bd_sf"/>
</dbReference>
<dbReference type="InterPro" id="IPR014284">
    <property type="entry name" value="RNA_pol_sigma-70_dom"/>
</dbReference>
<feature type="region of interest" description="Disordered" evidence="6">
    <location>
        <begin position="110"/>
        <end position="137"/>
    </location>
</feature>
<feature type="domain" description="RNA polymerase sigma-70 region 2" evidence="7">
    <location>
        <begin position="44"/>
        <end position="115"/>
    </location>
</feature>
<evidence type="ECO:0000259" key="7">
    <source>
        <dbReference type="Pfam" id="PF04542"/>
    </source>
</evidence>